<protein>
    <submittedName>
        <fullName evidence="1">Uncharacterized protein</fullName>
    </submittedName>
</protein>
<comment type="caution">
    <text evidence="1">The sequence shown here is derived from an EMBL/GenBank/DDBJ whole genome shotgun (WGS) entry which is preliminary data.</text>
</comment>
<keyword evidence="2" id="KW-1185">Reference proteome</keyword>
<reference evidence="1" key="1">
    <citation type="submission" date="2023-04" db="EMBL/GenBank/DDBJ databases">
        <title>Draft Genome sequencing of Naganishia species isolated from polar environments using Oxford Nanopore Technology.</title>
        <authorList>
            <person name="Leo P."/>
            <person name="Venkateswaran K."/>
        </authorList>
    </citation>
    <scope>NUCLEOTIDE SEQUENCE</scope>
    <source>
        <strain evidence="1">MNA-CCFEE 5425</strain>
    </source>
</reference>
<proteinExistence type="predicted"/>
<dbReference type="Proteomes" id="UP001243375">
    <property type="component" value="Unassembled WGS sequence"/>
</dbReference>
<accession>A0ACC2XHF4</accession>
<organism evidence="1 2">
    <name type="scientific">Naganishia vaughanmartiniae</name>
    <dbReference type="NCBI Taxonomy" id="1424756"/>
    <lineage>
        <taxon>Eukaryota</taxon>
        <taxon>Fungi</taxon>
        <taxon>Dikarya</taxon>
        <taxon>Basidiomycota</taxon>
        <taxon>Agaricomycotina</taxon>
        <taxon>Tremellomycetes</taxon>
        <taxon>Filobasidiales</taxon>
        <taxon>Filobasidiaceae</taxon>
        <taxon>Naganishia</taxon>
    </lineage>
</organism>
<gene>
    <name evidence="1" type="ORF">QFC22_001252</name>
</gene>
<evidence type="ECO:0000313" key="2">
    <source>
        <dbReference type="Proteomes" id="UP001243375"/>
    </source>
</evidence>
<dbReference type="EMBL" id="JASBWU010000003">
    <property type="protein sequence ID" value="KAJ9123063.1"/>
    <property type="molecule type" value="Genomic_DNA"/>
</dbReference>
<sequence length="1003" mass="110795">MTTTLPKRSSADVHHTSSMREKPKWWLPGSAVAYDTLTSQLESVKKAGFGGVEVAFLGNGGGKPGLREVNKWADQDGKWKRMVQYIWQECERLGITADLTVGPAFPAMVPDLSPNSPGSAKELVHGKSTETYASGDKLDLSVLPEPTSMEAGRTPANPPDQKAQLNMLAVYAVRVVVDGDQLPVKEQGSLVIDVGEDGTYRTSVLEITKQYQNDATFTFPDYKRRNSRWISKSHFEQNADTYTQELAHVVDHLSEDGVRVLAVSSTLSGLLGRESNSFGGVVVYQEYYETHILDEDMKATFKRMGSSLFEGLCDLSTSTIGQIANDVFPPADSLELSQTQYWTPALLQNFRQKRGYDLTPFLPLVLDEAKHHPFAPPFRTFRLSNPDGKGTQQRKSLQDRVRHDFALTVSDLYLEKRLDPLKKWANSIGLALRNQPYGIDFDAAVAATKVDIVEGETLCFWGNDDSFRVLATGRDVAGSKLLSEELAASMHKHYALTWHDIIRMANRDFALGVNQVIMHGLPYPEAEDSEWPGYMPFLPAGKLPGFGDAWGERQPQWPLSSGYTKYLQNIQHILQSGRAIVDIGIYHGATEGVKRGMKDTALSEAGYTYGFPSDGLLARDDAVVKDGKLWSEGPGYKALVLNDVAYMQLSTLARILQLAKNGLPIVLVGNGPVVSAGLNPPQDGSATDDDTETVALLLELRNEPKCLSVDNVGQVSDALKRINVLPSLECIGDFNPFLVAVREDNDHRYYYIHNTSDSGVESSVRINAPAFADPAVLSAWDKNQATIIPHKRTYEGCIDVDIQLSPKGSTIIRLLQSLNQSPDGIPAEQSSSPVVPTISSQIELTEWKLDIESWEPSSTQDAVSAIMNKHNRSVSLKQGLQPWSELEDAEDVSGIAIYEATFENPMNQQGSTSRVVLELGRLDDAYDVTLNDQEVTGVDRLQGRHDITGYLRPGENKLRVMIGTTLNNRMKQAYPEKFEGRATQVHGIKGPVMLVLYNRTMEV</sequence>
<name>A0ACC2XHF4_9TREE</name>
<evidence type="ECO:0000313" key="1">
    <source>
        <dbReference type="EMBL" id="KAJ9123063.1"/>
    </source>
</evidence>